<name>A0A6L2LYJ8_TANCI</name>
<organism evidence="1">
    <name type="scientific">Tanacetum cinerariifolium</name>
    <name type="common">Dalmatian daisy</name>
    <name type="synonym">Chrysanthemum cinerariifolium</name>
    <dbReference type="NCBI Taxonomy" id="118510"/>
    <lineage>
        <taxon>Eukaryota</taxon>
        <taxon>Viridiplantae</taxon>
        <taxon>Streptophyta</taxon>
        <taxon>Embryophyta</taxon>
        <taxon>Tracheophyta</taxon>
        <taxon>Spermatophyta</taxon>
        <taxon>Magnoliopsida</taxon>
        <taxon>eudicotyledons</taxon>
        <taxon>Gunneridae</taxon>
        <taxon>Pentapetalae</taxon>
        <taxon>asterids</taxon>
        <taxon>campanulids</taxon>
        <taxon>Asterales</taxon>
        <taxon>Asteraceae</taxon>
        <taxon>Asteroideae</taxon>
        <taxon>Anthemideae</taxon>
        <taxon>Anthemidinae</taxon>
        <taxon>Tanacetum</taxon>
    </lineage>
</organism>
<evidence type="ECO:0000313" key="1">
    <source>
        <dbReference type="EMBL" id="GEU66856.1"/>
    </source>
</evidence>
<feature type="non-terminal residue" evidence="1">
    <location>
        <position position="1"/>
    </location>
</feature>
<sequence>ETKDKESKSASDAEIELTGSMVKSSKKKHIKKYAYSAKGCETIFMTEEQINEQKKIKQSLKDDMDKKEVEMGKEELVNHLGINVVTNVYKAKMKYDKEDITDETISNIKASDLHLSEWSEIEFREPLGEQDPIIKLNDLAIKKRKHDDDILKYLRSTKNYKSLVLYEDHPGGTC</sequence>
<comment type="caution">
    <text evidence="1">The sequence shown here is derived from an EMBL/GenBank/DDBJ whole genome shotgun (WGS) entry which is preliminary data.</text>
</comment>
<gene>
    <name evidence="1" type="ORF">Tci_038834</name>
</gene>
<dbReference type="AlphaFoldDB" id="A0A6L2LYJ8"/>
<protein>
    <submittedName>
        <fullName evidence="1">Uncharacterized protein</fullName>
    </submittedName>
</protein>
<proteinExistence type="predicted"/>
<accession>A0A6L2LYJ8</accession>
<reference evidence="1" key="1">
    <citation type="journal article" date="2019" name="Sci. Rep.">
        <title>Draft genome of Tanacetum cinerariifolium, the natural source of mosquito coil.</title>
        <authorList>
            <person name="Yamashiro T."/>
            <person name="Shiraishi A."/>
            <person name="Satake H."/>
            <person name="Nakayama K."/>
        </authorList>
    </citation>
    <scope>NUCLEOTIDE SEQUENCE</scope>
</reference>
<dbReference type="EMBL" id="BKCJ010005457">
    <property type="protein sequence ID" value="GEU66856.1"/>
    <property type="molecule type" value="Genomic_DNA"/>
</dbReference>